<evidence type="ECO:0000313" key="1">
    <source>
        <dbReference type="EMBL" id="GAH65922.1"/>
    </source>
</evidence>
<proteinExistence type="predicted"/>
<sequence>ILKMVSKERRKELEKSEYKLRIKIAEIHGSGKPKDPVHFKNLRAEIHWGLQELLEDLDLPNDREVSSQLMALKYKTNSAGQIVIIPKEEIKEKLGRSPDLAEAIIYALADIKPVLDPRITRL</sequence>
<dbReference type="Gene3D" id="3.30.420.240">
    <property type="match status" value="1"/>
</dbReference>
<organism evidence="1">
    <name type="scientific">marine sediment metagenome</name>
    <dbReference type="NCBI Taxonomy" id="412755"/>
    <lineage>
        <taxon>unclassified sequences</taxon>
        <taxon>metagenomes</taxon>
        <taxon>ecological metagenomes</taxon>
    </lineage>
</organism>
<dbReference type="AlphaFoldDB" id="X1H958"/>
<gene>
    <name evidence="1" type="ORF">S03H2_46704</name>
</gene>
<protein>
    <submittedName>
        <fullName evidence="1">Uncharacterized protein</fullName>
    </submittedName>
</protein>
<reference evidence="1" key="1">
    <citation type="journal article" date="2014" name="Front. Microbiol.">
        <title>High frequency of phylogenetically diverse reductive dehalogenase-homologous genes in deep subseafloor sedimentary metagenomes.</title>
        <authorList>
            <person name="Kawai M."/>
            <person name="Futagami T."/>
            <person name="Toyoda A."/>
            <person name="Takaki Y."/>
            <person name="Nishi S."/>
            <person name="Hori S."/>
            <person name="Arai W."/>
            <person name="Tsubouchi T."/>
            <person name="Morono Y."/>
            <person name="Uchiyama I."/>
            <person name="Ito T."/>
            <person name="Fujiyama A."/>
            <person name="Inagaki F."/>
            <person name="Takami H."/>
        </authorList>
    </citation>
    <scope>NUCLEOTIDE SEQUENCE</scope>
    <source>
        <strain evidence="1">Expedition CK06-06</strain>
    </source>
</reference>
<feature type="non-terminal residue" evidence="1">
    <location>
        <position position="1"/>
    </location>
</feature>
<accession>X1H958</accession>
<dbReference type="EMBL" id="BARU01029354">
    <property type="protein sequence ID" value="GAH65922.1"/>
    <property type="molecule type" value="Genomic_DNA"/>
</dbReference>
<name>X1H958_9ZZZZ</name>
<comment type="caution">
    <text evidence="1">The sequence shown here is derived from an EMBL/GenBank/DDBJ whole genome shotgun (WGS) entry which is preliminary data.</text>
</comment>